<feature type="region of interest" description="Disordered" evidence="1">
    <location>
        <begin position="41"/>
        <end position="67"/>
    </location>
</feature>
<dbReference type="Proteomes" id="UP000485058">
    <property type="component" value="Unassembled WGS sequence"/>
</dbReference>
<sequence length="67" mass="7375">MVELWHCPQGSRLGWLHTEPASIEFGAVSAELQPSYYQGSLGAPDHSYEATDMYAHEPLRGVPTSSQ</sequence>
<feature type="non-terminal residue" evidence="2">
    <location>
        <position position="67"/>
    </location>
</feature>
<comment type="caution">
    <text evidence="2">The sequence shown here is derived from an EMBL/GenBank/DDBJ whole genome shotgun (WGS) entry which is preliminary data.</text>
</comment>
<name>A0A6A0A8D0_HAELA</name>
<organism evidence="2 3">
    <name type="scientific">Haematococcus lacustris</name>
    <name type="common">Green alga</name>
    <name type="synonym">Haematococcus pluvialis</name>
    <dbReference type="NCBI Taxonomy" id="44745"/>
    <lineage>
        <taxon>Eukaryota</taxon>
        <taxon>Viridiplantae</taxon>
        <taxon>Chlorophyta</taxon>
        <taxon>core chlorophytes</taxon>
        <taxon>Chlorophyceae</taxon>
        <taxon>CS clade</taxon>
        <taxon>Chlamydomonadales</taxon>
        <taxon>Haematococcaceae</taxon>
        <taxon>Haematococcus</taxon>
    </lineage>
</organism>
<keyword evidence="3" id="KW-1185">Reference proteome</keyword>
<protein>
    <submittedName>
        <fullName evidence="2">Uncharacterized protein</fullName>
    </submittedName>
</protein>
<evidence type="ECO:0000313" key="3">
    <source>
        <dbReference type="Proteomes" id="UP000485058"/>
    </source>
</evidence>
<feature type="non-terminal residue" evidence="2">
    <location>
        <position position="1"/>
    </location>
</feature>
<feature type="compositionally biased region" description="Basic and acidic residues" evidence="1">
    <location>
        <begin position="46"/>
        <end position="59"/>
    </location>
</feature>
<reference evidence="2 3" key="1">
    <citation type="submission" date="2020-02" db="EMBL/GenBank/DDBJ databases">
        <title>Draft genome sequence of Haematococcus lacustris strain NIES-144.</title>
        <authorList>
            <person name="Morimoto D."/>
            <person name="Nakagawa S."/>
            <person name="Yoshida T."/>
            <person name="Sawayama S."/>
        </authorList>
    </citation>
    <scope>NUCLEOTIDE SEQUENCE [LARGE SCALE GENOMIC DNA]</scope>
    <source>
        <strain evidence="2 3">NIES-144</strain>
    </source>
</reference>
<evidence type="ECO:0000313" key="2">
    <source>
        <dbReference type="EMBL" id="GFH28846.1"/>
    </source>
</evidence>
<accession>A0A6A0A8D0</accession>
<gene>
    <name evidence="2" type="ORF">HaLaN_27401</name>
</gene>
<proteinExistence type="predicted"/>
<evidence type="ECO:0000256" key="1">
    <source>
        <dbReference type="SAM" id="MobiDB-lite"/>
    </source>
</evidence>
<dbReference type="AlphaFoldDB" id="A0A6A0A8D0"/>
<dbReference type="EMBL" id="BLLF01004065">
    <property type="protein sequence ID" value="GFH28846.1"/>
    <property type="molecule type" value="Genomic_DNA"/>
</dbReference>